<dbReference type="InterPro" id="IPR011712">
    <property type="entry name" value="Sig_transdc_His_kin_sub3_dim/P"/>
</dbReference>
<dbReference type="RefSeq" id="WP_015403802.1">
    <property type="nucleotide sequence ID" value="NC_020304.1"/>
</dbReference>
<dbReference type="HOGENOM" id="CLU_1044815_0_0_7"/>
<dbReference type="Gene3D" id="3.30.450.20">
    <property type="entry name" value="PAS domain"/>
    <property type="match status" value="1"/>
</dbReference>
<dbReference type="SMART" id="SM00387">
    <property type="entry name" value="HATPase_c"/>
    <property type="match status" value="1"/>
</dbReference>
<dbReference type="InterPro" id="IPR003594">
    <property type="entry name" value="HATPase_dom"/>
</dbReference>
<evidence type="ECO:0000256" key="1">
    <source>
        <dbReference type="ARBA" id="ARBA00022679"/>
    </source>
</evidence>
<evidence type="ECO:0000256" key="3">
    <source>
        <dbReference type="ARBA" id="ARBA00023012"/>
    </source>
</evidence>
<dbReference type="EMBL" id="CP003985">
    <property type="protein sequence ID" value="AGF78111.1"/>
    <property type="molecule type" value="Genomic_DNA"/>
</dbReference>
<keyword evidence="2 5" id="KW-0418">Kinase</keyword>
<dbReference type="Pfam" id="PF07730">
    <property type="entry name" value="HisKA_3"/>
    <property type="match status" value="1"/>
</dbReference>
<evidence type="ECO:0000256" key="2">
    <source>
        <dbReference type="ARBA" id="ARBA00022777"/>
    </source>
</evidence>
<evidence type="ECO:0000313" key="5">
    <source>
        <dbReference type="EMBL" id="AGF78111.1"/>
    </source>
</evidence>
<evidence type="ECO:0000313" key="6">
    <source>
        <dbReference type="Proteomes" id="UP000011721"/>
    </source>
</evidence>
<sequence length="266" mass="29347">MKFSARPLQNRKDPVELEIINEQGKHCTVEVTLSPVTINKEVHTVAILRDTSERNRSIELKKQLVQDLHDGVGGSLVNIKLLSQMVVDGTITQPTETILKNISDICDDSILEIRSFMDILDAKAVTWESLFADLHQYCAKAAESHQLQFIKKSDIQEDVPGPSVLLALNLFKIVKEGMTNIIRHANAKEIHLSLQVGQDNLHCSLKDNGSGLLQKKRQGRGLPNIKNRVVQLGGKLAINGTNGTSISLVIPLNTASPPLLSEEQDD</sequence>
<dbReference type="Pfam" id="PF02518">
    <property type="entry name" value="HATPase_c"/>
    <property type="match status" value="1"/>
</dbReference>
<evidence type="ECO:0000259" key="4">
    <source>
        <dbReference type="SMART" id="SM00387"/>
    </source>
</evidence>
<keyword evidence="1" id="KW-0808">Transferase</keyword>
<reference evidence="6" key="1">
    <citation type="journal article" date="2013" name="Stand. Genomic Sci.">
        <title>Complete genome sequence of Desulfocapsa sulfexigens, a marine deltaproteobacterium specialized in disproportionating inorganic sulfur compounds.</title>
        <authorList>
            <person name="Finster K.W."/>
            <person name="Kjeldsen K.U."/>
            <person name="Kube M."/>
            <person name="Reinhardt R."/>
            <person name="Mussmann M."/>
            <person name="Amann R."/>
            <person name="Schreiber L."/>
        </authorList>
    </citation>
    <scope>NUCLEOTIDE SEQUENCE [LARGE SCALE GENOMIC DNA]</scope>
    <source>
        <strain evidence="6">DSM 10523 / SB164P1</strain>
    </source>
</reference>
<accession>M1PNW5</accession>
<dbReference type="AlphaFoldDB" id="M1PNW5"/>
<dbReference type="KEGG" id="dsf:UWK_01553"/>
<dbReference type="Gene3D" id="3.30.565.10">
    <property type="entry name" value="Histidine kinase-like ATPase, C-terminal domain"/>
    <property type="match status" value="1"/>
</dbReference>
<name>M1PNW5_DESSD</name>
<keyword evidence="3" id="KW-0902">Two-component regulatory system</keyword>
<organism evidence="5 6">
    <name type="scientific">Desulfocapsa sulfexigens (strain DSM 10523 / SB164P1)</name>
    <dbReference type="NCBI Taxonomy" id="1167006"/>
    <lineage>
        <taxon>Bacteria</taxon>
        <taxon>Pseudomonadati</taxon>
        <taxon>Thermodesulfobacteriota</taxon>
        <taxon>Desulfobulbia</taxon>
        <taxon>Desulfobulbales</taxon>
        <taxon>Desulfocapsaceae</taxon>
        <taxon>Desulfocapsa</taxon>
    </lineage>
</organism>
<dbReference type="GO" id="GO:0046983">
    <property type="term" value="F:protein dimerization activity"/>
    <property type="evidence" value="ECO:0007669"/>
    <property type="project" value="InterPro"/>
</dbReference>
<keyword evidence="6" id="KW-1185">Reference proteome</keyword>
<dbReference type="Proteomes" id="UP000011721">
    <property type="component" value="Chromosome"/>
</dbReference>
<dbReference type="InterPro" id="IPR036890">
    <property type="entry name" value="HATPase_C_sf"/>
</dbReference>
<dbReference type="GO" id="GO:0000155">
    <property type="term" value="F:phosphorelay sensor kinase activity"/>
    <property type="evidence" value="ECO:0007669"/>
    <property type="project" value="InterPro"/>
</dbReference>
<proteinExistence type="predicted"/>
<dbReference type="SUPFAM" id="SSF55874">
    <property type="entry name" value="ATPase domain of HSP90 chaperone/DNA topoisomerase II/histidine kinase"/>
    <property type="match status" value="1"/>
</dbReference>
<dbReference type="InterPro" id="IPR050482">
    <property type="entry name" value="Sensor_HK_TwoCompSys"/>
</dbReference>
<dbReference type="PANTHER" id="PTHR24421">
    <property type="entry name" value="NITRATE/NITRITE SENSOR PROTEIN NARX-RELATED"/>
    <property type="match status" value="1"/>
</dbReference>
<dbReference type="eggNOG" id="COG4585">
    <property type="taxonomic scope" value="Bacteria"/>
</dbReference>
<dbReference type="GO" id="GO:0016020">
    <property type="term" value="C:membrane"/>
    <property type="evidence" value="ECO:0007669"/>
    <property type="project" value="InterPro"/>
</dbReference>
<dbReference type="CDD" id="cd16917">
    <property type="entry name" value="HATPase_UhpB-NarQ-NarX-like"/>
    <property type="match status" value="1"/>
</dbReference>
<protein>
    <submittedName>
        <fullName evidence="5">Histidine kinase</fullName>
    </submittedName>
</protein>
<gene>
    <name evidence="5" type="ordered locus">UWK_01553</name>
</gene>
<dbReference type="STRING" id="1167006.UWK_01553"/>
<feature type="domain" description="Histidine kinase/HSP90-like ATPase" evidence="4">
    <location>
        <begin position="165"/>
        <end position="254"/>
    </location>
</feature>